<evidence type="ECO:0000256" key="5">
    <source>
        <dbReference type="ARBA" id="ARBA00023002"/>
    </source>
</evidence>
<reference evidence="10 12" key="2">
    <citation type="submission" date="2018-08" db="EMBL/GenBank/DDBJ databases">
        <title>Genetic Globetrotter - A new plasmid hitch-hiking vast phylogenetic and geographic distances.</title>
        <authorList>
            <person name="Vollmers J."/>
            <person name="Petersen J."/>
        </authorList>
    </citation>
    <scope>NUCLEOTIDE SEQUENCE [LARGE SCALE GENOMIC DNA]</scope>
    <source>
        <strain evidence="10 12">DSM 26383</strain>
    </source>
</reference>
<dbReference type="RefSeq" id="WP_057814232.1">
    <property type="nucleotide sequence ID" value="NZ_CP031598.1"/>
</dbReference>
<comment type="similarity">
    <text evidence="2 6">Belongs to the zinc-containing alcohol dehydrogenase family.</text>
</comment>
<dbReference type="InterPro" id="IPR013149">
    <property type="entry name" value="ADH-like_C"/>
</dbReference>
<proteinExistence type="inferred from homology"/>
<sequence length="353" mass="37155">MLSYRKPAPGPGLELTDTPAPGDPGPDEVLVSVQAVGICGSDLHVLEWDGGYEFMVPHLPVTLGHEFAGIVARTGEGVSHVSAGDRVTVWPSSPCGVCQACRDGVAQNCSDKRTLGLYTDGAFAPQVLCRANGAFPLPADLDFEIGALTEPLCVGHRAVAVGGVGQGDRVLVLGPGTIGQAIAIFARDAGAAAVAVAGYDDRARLQACADLGFTTTYDLAQEGDRAAMERDFSGADVIFEATGRAVSVTDGLSLLRTEGVLVMTGIHSRNVTFAPTDFVRRKLQIRGSHGSRKSDWEAVIAKLRADGPSLRPMITHRLGLHDIASGFDLARQRVASKVMVFPQDTGPEQEADR</sequence>
<keyword evidence="3 6" id="KW-0479">Metal-binding</keyword>
<accession>A0A0T5PDI6</accession>
<keyword evidence="5 10" id="KW-0560">Oxidoreductase</keyword>
<dbReference type="Pfam" id="PF08240">
    <property type="entry name" value="ADH_N"/>
    <property type="match status" value="1"/>
</dbReference>
<reference evidence="9 11" key="1">
    <citation type="submission" date="2015-04" db="EMBL/GenBank/DDBJ databases">
        <title>The draft genome sequence of Roseovarius indicus B108T.</title>
        <authorList>
            <person name="Li G."/>
            <person name="Lai Q."/>
            <person name="Shao Z."/>
            <person name="Yan P."/>
        </authorList>
    </citation>
    <scope>NUCLEOTIDE SEQUENCE [LARGE SCALE GENOMIC DNA]</scope>
    <source>
        <strain evidence="9 11">B108</strain>
    </source>
</reference>
<dbReference type="EC" id="1.1.1.301" evidence="10"/>
<evidence type="ECO:0000256" key="4">
    <source>
        <dbReference type="ARBA" id="ARBA00022833"/>
    </source>
</evidence>
<dbReference type="InterPro" id="IPR011032">
    <property type="entry name" value="GroES-like_sf"/>
</dbReference>
<keyword evidence="4 6" id="KW-0862">Zinc</keyword>
<dbReference type="Proteomes" id="UP000325785">
    <property type="component" value="Chromosome"/>
</dbReference>
<dbReference type="SUPFAM" id="SSF51735">
    <property type="entry name" value="NAD(P)-binding Rossmann-fold domains"/>
    <property type="match status" value="1"/>
</dbReference>
<evidence type="ECO:0000313" key="10">
    <source>
        <dbReference type="EMBL" id="QEW25808.1"/>
    </source>
</evidence>
<evidence type="ECO:0000313" key="11">
    <source>
        <dbReference type="Proteomes" id="UP000051401"/>
    </source>
</evidence>
<evidence type="ECO:0000259" key="8">
    <source>
        <dbReference type="SMART" id="SM00829"/>
    </source>
</evidence>
<dbReference type="PANTHER" id="PTHR43161">
    <property type="entry name" value="SORBITOL DEHYDROGENASE"/>
    <property type="match status" value="1"/>
</dbReference>
<feature type="region of interest" description="Disordered" evidence="7">
    <location>
        <begin position="1"/>
        <end position="26"/>
    </location>
</feature>
<dbReference type="InterPro" id="IPR013154">
    <property type="entry name" value="ADH-like_N"/>
</dbReference>
<dbReference type="Pfam" id="PF00107">
    <property type="entry name" value="ADH_zinc_N"/>
    <property type="match status" value="1"/>
</dbReference>
<evidence type="ECO:0000256" key="2">
    <source>
        <dbReference type="ARBA" id="ARBA00008072"/>
    </source>
</evidence>
<dbReference type="PROSITE" id="PS00059">
    <property type="entry name" value="ADH_ZINC"/>
    <property type="match status" value="1"/>
</dbReference>
<evidence type="ECO:0000256" key="7">
    <source>
        <dbReference type="SAM" id="MobiDB-lite"/>
    </source>
</evidence>
<dbReference type="OrthoDB" id="9809185at2"/>
<feature type="domain" description="Enoyl reductase (ER)" evidence="8">
    <location>
        <begin position="10"/>
        <end position="340"/>
    </location>
</feature>
<dbReference type="KEGG" id="rid:RIdsm_01597"/>
<organism evidence="9 11">
    <name type="scientific">Roseovarius indicus</name>
    <dbReference type="NCBI Taxonomy" id="540747"/>
    <lineage>
        <taxon>Bacteria</taxon>
        <taxon>Pseudomonadati</taxon>
        <taxon>Pseudomonadota</taxon>
        <taxon>Alphaproteobacteria</taxon>
        <taxon>Rhodobacterales</taxon>
        <taxon>Roseobacteraceae</taxon>
        <taxon>Roseovarius</taxon>
    </lineage>
</organism>
<dbReference type="STRING" id="540747.SAMN04488031_10311"/>
<dbReference type="PANTHER" id="PTHR43161:SF9">
    <property type="entry name" value="SORBITOL DEHYDROGENASE"/>
    <property type="match status" value="1"/>
</dbReference>
<evidence type="ECO:0000313" key="9">
    <source>
        <dbReference type="EMBL" id="KRS19221.1"/>
    </source>
</evidence>
<dbReference type="Proteomes" id="UP000051401">
    <property type="component" value="Unassembled WGS sequence"/>
</dbReference>
<dbReference type="SMART" id="SM00829">
    <property type="entry name" value="PKS_ER"/>
    <property type="match status" value="1"/>
</dbReference>
<dbReference type="GO" id="GO:0008270">
    <property type="term" value="F:zinc ion binding"/>
    <property type="evidence" value="ECO:0007669"/>
    <property type="project" value="InterPro"/>
</dbReference>
<gene>
    <name evidence="10" type="ORF">RIdsm_01597</name>
    <name evidence="9" type="ORF">XM52_06115</name>
</gene>
<dbReference type="Gene3D" id="3.90.180.10">
    <property type="entry name" value="Medium-chain alcohol dehydrogenases, catalytic domain"/>
    <property type="match status" value="1"/>
</dbReference>
<protein>
    <submittedName>
        <fullName evidence="10">D-arabitol-phosphate dehydrogenase</fullName>
        <ecNumber evidence="10">1.1.1.301</ecNumber>
    </submittedName>
</protein>
<dbReference type="Gene3D" id="3.40.50.720">
    <property type="entry name" value="NAD(P)-binding Rossmann-like Domain"/>
    <property type="match status" value="1"/>
</dbReference>
<evidence type="ECO:0000313" key="12">
    <source>
        <dbReference type="Proteomes" id="UP000325785"/>
    </source>
</evidence>
<dbReference type="GO" id="GO:0016616">
    <property type="term" value="F:oxidoreductase activity, acting on the CH-OH group of donors, NAD or NADP as acceptor"/>
    <property type="evidence" value="ECO:0007669"/>
    <property type="project" value="UniProtKB-ARBA"/>
</dbReference>
<dbReference type="EMBL" id="LAXI01000002">
    <property type="protein sequence ID" value="KRS19221.1"/>
    <property type="molecule type" value="Genomic_DNA"/>
</dbReference>
<keyword evidence="11" id="KW-1185">Reference proteome</keyword>
<dbReference type="PATRIC" id="fig|540747.5.peg.2809"/>
<dbReference type="InterPro" id="IPR002328">
    <property type="entry name" value="ADH_Zn_CS"/>
</dbReference>
<dbReference type="SUPFAM" id="SSF50129">
    <property type="entry name" value="GroES-like"/>
    <property type="match status" value="1"/>
</dbReference>
<dbReference type="AlphaFoldDB" id="A0A0T5PDI6"/>
<evidence type="ECO:0000256" key="1">
    <source>
        <dbReference type="ARBA" id="ARBA00001947"/>
    </source>
</evidence>
<dbReference type="EMBL" id="CP031598">
    <property type="protein sequence ID" value="QEW25808.1"/>
    <property type="molecule type" value="Genomic_DNA"/>
</dbReference>
<evidence type="ECO:0000256" key="6">
    <source>
        <dbReference type="RuleBase" id="RU361277"/>
    </source>
</evidence>
<comment type="cofactor">
    <cofactor evidence="1 6">
        <name>Zn(2+)</name>
        <dbReference type="ChEBI" id="CHEBI:29105"/>
    </cofactor>
</comment>
<name>A0A0T5PDI6_9RHOB</name>
<dbReference type="InterPro" id="IPR020843">
    <property type="entry name" value="ER"/>
</dbReference>
<dbReference type="InterPro" id="IPR036291">
    <property type="entry name" value="NAD(P)-bd_dom_sf"/>
</dbReference>
<evidence type="ECO:0000256" key="3">
    <source>
        <dbReference type="ARBA" id="ARBA00022723"/>
    </source>
</evidence>